<dbReference type="RefSeq" id="WP_185065491.1">
    <property type="nucleotide sequence ID" value="NZ_BAABJP010000055.1"/>
</dbReference>
<accession>A0ABP9R8M8</accession>
<dbReference type="PRINTS" id="PR00455">
    <property type="entry name" value="HTHTETR"/>
</dbReference>
<comment type="caution">
    <text evidence="4">The sequence shown here is derived from an EMBL/GenBank/DDBJ whole genome shotgun (WGS) entry which is preliminary data.</text>
</comment>
<evidence type="ECO:0000313" key="5">
    <source>
        <dbReference type="Proteomes" id="UP001428817"/>
    </source>
</evidence>
<dbReference type="Pfam" id="PF00440">
    <property type="entry name" value="TetR_N"/>
    <property type="match status" value="1"/>
</dbReference>
<organism evidence="4 5">
    <name type="scientific">Pseudonocardia eucalypti</name>
    <dbReference type="NCBI Taxonomy" id="648755"/>
    <lineage>
        <taxon>Bacteria</taxon>
        <taxon>Bacillati</taxon>
        <taxon>Actinomycetota</taxon>
        <taxon>Actinomycetes</taxon>
        <taxon>Pseudonocardiales</taxon>
        <taxon>Pseudonocardiaceae</taxon>
        <taxon>Pseudonocardia</taxon>
    </lineage>
</organism>
<dbReference type="Gene3D" id="1.10.357.10">
    <property type="entry name" value="Tetracycline Repressor, domain 2"/>
    <property type="match status" value="1"/>
</dbReference>
<protein>
    <submittedName>
        <fullName evidence="4">TetR/AcrR family transcriptional regulator</fullName>
    </submittedName>
</protein>
<keyword evidence="1 2" id="KW-0238">DNA-binding</keyword>
<sequence>MSSPASARAPRRTQEQRSAATRRLILDATVRCLAEHGYGGTTTVRVVELAGVTRGALAHHFASKTDMVVAAVGHIAASRTQELLGAIERAQAADDPIEACLDLIWSLHQGPVLTAVLELWVAARTEPDLGRRVKIMEQSTSGSVVEFTRRLFGRGNDPAILHAVYTAGDAVRGIMLGKLALPGSDAEYDARWRRAKADLRVLFEHVLAQPPS</sequence>
<dbReference type="InterPro" id="IPR001647">
    <property type="entry name" value="HTH_TetR"/>
</dbReference>
<dbReference type="PANTHER" id="PTHR30055">
    <property type="entry name" value="HTH-TYPE TRANSCRIPTIONAL REGULATOR RUTR"/>
    <property type="match status" value="1"/>
</dbReference>
<dbReference type="SUPFAM" id="SSF46689">
    <property type="entry name" value="Homeodomain-like"/>
    <property type="match status" value="1"/>
</dbReference>
<evidence type="ECO:0000256" key="1">
    <source>
        <dbReference type="ARBA" id="ARBA00023125"/>
    </source>
</evidence>
<dbReference type="Proteomes" id="UP001428817">
    <property type="component" value="Unassembled WGS sequence"/>
</dbReference>
<evidence type="ECO:0000313" key="4">
    <source>
        <dbReference type="EMBL" id="GAA5172961.1"/>
    </source>
</evidence>
<dbReference type="InterPro" id="IPR050109">
    <property type="entry name" value="HTH-type_TetR-like_transc_reg"/>
</dbReference>
<evidence type="ECO:0000259" key="3">
    <source>
        <dbReference type="PROSITE" id="PS50977"/>
    </source>
</evidence>
<reference evidence="5" key="1">
    <citation type="journal article" date="2019" name="Int. J. Syst. Evol. Microbiol.">
        <title>The Global Catalogue of Microorganisms (GCM) 10K type strain sequencing project: providing services to taxonomists for standard genome sequencing and annotation.</title>
        <authorList>
            <consortium name="The Broad Institute Genomics Platform"/>
            <consortium name="The Broad Institute Genome Sequencing Center for Infectious Disease"/>
            <person name="Wu L."/>
            <person name="Ma J."/>
        </authorList>
    </citation>
    <scope>NUCLEOTIDE SEQUENCE [LARGE SCALE GENOMIC DNA]</scope>
    <source>
        <strain evidence="5">JCM 18303</strain>
    </source>
</reference>
<proteinExistence type="predicted"/>
<gene>
    <name evidence="4" type="ORF">GCM10023321_73560</name>
</gene>
<dbReference type="PROSITE" id="PS50977">
    <property type="entry name" value="HTH_TETR_2"/>
    <property type="match status" value="1"/>
</dbReference>
<keyword evidence="5" id="KW-1185">Reference proteome</keyword>
<name>A0ABP9R8M8_9PSEU</name>
<dbReference type="EMBL" id="BAABJP010000055">
    <property type="protein sequence ID" value="GAA5172961.1"/>
    <property type="molecule type" value="Genomic_DNA"/>
</dbReference>
<dbReference type="PANTHER" id="PTHR30055:SF226">
    <property type="entry name" value="HTH-TYPE TRANSCRIPTIONAL REGULATOR PKSA"/>
    <property type="match status" value="1"/>
</dbReference>
<feature type="domain" description="HTH tetR-type" evidence="3">
    <location>
        <begin position="19"/>
        <end position="79"/>
    </location>
</feature>
<feature type="DNA-binding region" description="H-T-H motif" evidence="2">
    <location>
        <begin position="42"/>
        <end position="61"/>
    </location>
</feature>
<dbReference type="InterPro" id="IPR009057">
    <property type="entry name" value="Homeodomain-like_sf"/>
</dbReference>
<evidence type="ECO:0000256" key="2">
    <source>
        <dbReference type="PROSITE-ProRule" id="PRU00335"/>
    </source>
</evidence>